<keyword evidence="6 8" id="KW-0503">Monooxygenase</keyword>
<feature type="binding site" description="axial binding residue" evidence="5">
    <location>
        <position position="497"/>
    </location>
    <ligand>
        <name>heme</name>
        <dbReference type="ChEBI" id="CHEBI:30413"/>
    </ligand>
    <ligandPart>
        <name>Fe</name>
        <dbReference type="ChEBI" id="CHEBI:18248"/>
    </ligandPart>
</feature>
<keyword evidence="7" id="KW-0472">Membrane</keyword>
<keyword evidence="7" id="KW-0812">Transmembrane</keyword>
<dbReference type="PANTHER" id="PTHR24305">
    <property type="entry name" value="CYTOCHROME P450"/>
    <property type="match status" value="1"/>
</dbReference>
<keyword evidence="7" id="KW-1133">Transmembrane helix</keyword>
<dbReference type="Proteomes" id="UP000094526">
    <property type="component" value="Unassembled WGS sequence"/>
</dbReference>
<name>A0A1C1CB29_9EURO</name>
<dbReference type="VEuPathDB" id="FungiDB:CLCR_01517"/>
<dbReference type="GO" id="GO:0005506">
    <property type="term" value="F:iron ion binding"/>
    <property type="evidence" value="ECO:0007669"/>
    <property type="project" value="InterPro"/>
</dbReference>
<sequence length="550" mass="59891">MALRDVLLSPLVAHPLLTLFLLPVVLVLRSVYRISPLHPLSHIPGPLLPRLSSLWLTYHAWIGDEASVVDALHQRYGTIVRNGPNSVDISDGAALAAIYTERGGFAKTKFYENFALPDGVHMHNSIFSETDPLTRAPRAKAVAVLFSTSNLRQGQDLIYACVDKFVARLAEGKKSSQARNGAAGAAGAGAGAGAPLNILNLTRGLAVDAVSSYLLGKSYGALSEDSNAAKHEKKKTVVTVRKELAAPMSAAGMVDTFVAVGRFWYLPSWAFKLVECWDAWWNANDEVTHSLARVDEFVAGVVSDAEASIINAANNDNADRWKDDKKITDHPLTSYPARLLQAGFTPSETRAQCKDLIFAGSDSTGMNLATILFMLAKHPDCHRKARDEVLRAGNGRGHPGFDELQSLPYLRGVVKEGLRLSMANPSRLPRVVPPGGWTFKDTTHFPAGTEVSCTPYSLHLNPDVFPDPCAFKPERWIDPSEAMMRDAIPFGLGSRQCIARNLATVELYCAVARVLEAGILQGAATVKSEIDILEWFNSKVVGERIDLVWQ</sequence>
<keyword evidence="3 6" id="KW-0560">Oxidoreductase</keyword>
<organism evidence="8 9">
    <name type="scientific">Cladophialophora carrionii</name>
    <dbReference type="NCBI Taxonomy" id="86049"/>
    <lineage>
        <taxon>Eukaryota</taxon>
        <taxon>Fungi</taxon>
        <taxon>Dikarya</taxon>
        <taxon>Ascomycota</taxon>
        <taxon>Pezizomycotina</taxon>
        <taxon>Eurotiomycetes</taxon>
        <taxon>Chaetothyriomycetidae</taxon>
        <taxon>Chaetothyriales</taxon>
        <taxon>Herpotrichiellaceae</taxon>
        <taxon>Cladophialophora</taxon>
    </lineage>
</organism>
<dbReference type="PRINTS" id="PR00463">
    <property type="entry name" value="EP450I"/>
</dbReference>
<dbReference type="InterPro" id="IPR002401">
    <property type="entry name" value="Cyt_P450_E_grp-I"/>
</dbReference>
<accession>A0A1C1CB29</accession>
<protein>
    <submittedName>
        <fullName evidence="8">Putative P450 monooxygenase</fullName>
    </submittedName>
</protein>
<dbReference type="OrthoDB" id="3945418at2759"/>
<evidence type="ECO:0000256" key="5">
    <source>
        <dbReference type="PIRSR" id="PIRSR602401-1"/>
    </source>
</evidence>
<evidence type="ECO:0000313" key="9">
    <source>
        <dbReference type="Proteomes" id="UP000094526"/>
    </source>
</evidence>
<dbReference type="InterPro" id="IPR001128">
    <property type="entry name" value="Cyt_P450"/>
</dbReference>
<reference evidence="9" key="1">
    <citation type="submission" date="2015-07" db="EMBL/GenBank/DDBJ databases">
        <authorList>
            <person name="Teixeira M.M."/>
            <person name="Souza R.C."/>
            <person name="Almeida L.G."/>
            <person name="Vicente V.A."/>
            <person name="de Hoog S."/>
            <person name="Bocca A.L."/>
            <person name="de Almeida S.R."/>
            <person name="Vasconcelos A.T."/>
            <person name="Felipe M.S."/>
        </authorList>
    </citation>
    <scope>NUCLEOTIDE SEQUENCE [LARGE SCALE GENOMIC DNA]</scope>
    <source>
        <strain evidence="9">KSF</strain>
    </source>
</reference>
<dbReference type="GO" id="GO:0004497">
    <property type="term" value="F:monooxygenase activity"/>
    <property type="evidence" value="ECO:0007669"/>
    <property type="project" value="UniProtKB-KW"/>
</dbReference>
<keyword evidence="4 5" id="KW-0408">Iron</keyword>
<dbReference type="AlphaFoldDB" id="A0A1C1CB29"/>
<dbReference type="GO" id="GO:0016705">
    <property type="term" value="F:oxidoreductase activity, acting on paired donors, with incorporation or reduction of molecular oxygen"/>
    <property type="evidence" value="ECO:0007669"/>
    <property type="project" value="InterPro"/>
</dbReference>
<evidence type="ECO:0000256" key="1">
    <source>
        <dbReference type="ARBA" id="ARBA00001971"/>
    </source>
</evidence>
<dbReference type="PANTHER" id="PTHR24305:SF156">
    <property type="entry name" value="P450, PUTATIVE (EUROFUNG)-RELATED"/>
    <property type="match status" value="1"/>
</dbReference>
<dbReference type="InterPro" id="IPR050121">
    <property type="entry name" value="Cytochrome_P450_monoxygenase"/>
</dbReference>
<dbReference type="InterPro" id="IPR017972">
    <property type="entry name" value="Cyt_P450_CS"/>
</dbReference>
<dbReference type="VEuPathDB" id="FungiDB:G647_03652"/>
<keyword evidence="2 5" id="KW-0479">Metal-binding</keyword>
<dbReference type="Pfam" id="PF00067">
    <property type="entry name" value="p450"/>
    <property type="match status" value="1"/>
</dbReference>
<evidence type="ECO:0000256" key="3">
    <source>
        <dbReference type="ARBA" id="ARBA00023002"/>
    </source>
</evidence>
<dbReference type="Gene3D" id="1.10.630.10">
    <property type="entry name" value="Cytochrome P450"/>
    <property type="match status" value="1"/>
</dbReference>
<evidence type="ECO:0000313" key="8">
    <source>
        <dbReference type="EMBL" id="OCT45760.1"/>
    </source>
</evidence>
<evidence type="ECO:0000256" key="7">
    <source>
        <dbReference type="SAM" id="Phobius"/>
    </source>
</evidence>
<evidence type="ECO:0000256" key="4">
    <source>
        <dbReference type="ARBA" id="ARBA00023004"/>
    </source>
</evidence>
<dbReference type="PROSITE" id="PS00086">
    <property type="entry name" value="CYTOCHROME_P450"/>
    <property type="match status" value="1"/>
</dbReference>
<keyword evidence="9" id="KW-1185">Reference proteome</keyword>
<dbReference type="SUPFAM" id="SSF48264">
    <property type="entry name" value="Cytochrome P450"/>
    <property type="match status" value="1"/>
</dbReference>
<comment type="cofactor">
    <cofactor evidence="1 5">
        <name>heme</name>
        <dbReference type="ChEBI" id="CHEBI:30413"/>
    </cofactor>
</comment>
<dbReference type="GO" id="GO:0020037">
    <property type="term" value="F:heme binding"/>
    <property type="evidence" value="ECO:0007669"/>
    <property type="project" value="InterPro"/>
</dbReference>
<evidence type="ECO:0000256" key="2">
    <source>
        <dbReference type="ARBA" id="ARBA00022723"/>
    </source>
</evidence>
<gene>
    <name evidence="8" type="primary">CYP-77</name>
    <name evidence="8" type="ORF">CLCR_01517</name>
</gene>
<feature type="transmembrane region" description="Helical" evidence="7">
    <location>
        <begin position="12"/>
        <end position="32"/>
    </location>
</feature>
<dbReference type="InterPro" id="IPR036396">
    <property type="entry name" value="Cyt_P450_sf"/>
</dbReference>
<dbReference type="CDD" id="cd11062">
    <property type="entry name" value="CYP58-like"/>
    <property type="match status" value="1"/>
</dbReference>
<dbReference type="PRINTS" id="PR00385">
    <property type="entry name" value="P450"/>
</dbReference>
<evidence type="ECO:0000256" key="6">
    <source>
        <dbReference type="RuleBase" id="RU000461"/>
    </source>
</evidence>
<comment type="caution">
    <text evidence="8">The sequence shown here is derived from an EMBL/GenBank/DDBJ whole genome shotgun (WGS) entry which is preliminary data.</text>
</comment>
<dbReference type="STRING" id="86049.A0A1C1CB29"/>
<proteinExistence type="inferred from homology"/>
<keyword evidence="5 6" id="KW-0349">Heme</keyword>
<comment type="similarity">
    <text evidence="6">Belongs to the cytochrome P450 family.</text>
</comment>
<dbReference type="EMBL" id="LGRB01000019">
    <property type="protein sequence ID" value="OCT45760.1"/>
    <property type="molecule type" value="Genomic_DNA"/>
</dbReference>